<name>A0A4Y7KHX5_PAPSO</name>
<dbReference type="EMBL" id="CM010721">
    <property type="protein sequence ID" value="RZC71771.1"/>
    <property type="molecule type" value="Genomic_DNA"/>
</dbReference>
<reference evidence="1 2" key="1">
    <citation type="journal article" date="2018" name="Science">
        <title>The opium poppy genome and morphinan production.</title>
        <authorList>
            <person name="Guo L."/>
            <person name="Winzer T."/>
            <person name="Yang X."/>
            <person name="Li Y."/>
            <person name="Ning Z."/>
            <person name="He Z."/>
            <person name="Teodor R."/>
            <person name="Lu Y."/>
            <person name="Bowser T.A."/>
            <person name="Graham I.A."/>
            <person name="Ye K."/>
        </authorList>
    </citation>
    <scope>NUCLEOTIDE SEQUENCE [LARGE SCALE GENOMIC DNA]</scope>
    <source>
        <strain evidence="2">cv. HN1</strain>
        <tissue evidence="1">Leaves</tissue>
    </source>
</reference>
<dbReference type="Proteomes" id="UP000316621">
    <property type="component" value="Chromosome 7"/>
</dbReference>
<sequence length="88" mass="10310">MVPRIRKQRSASPFLTLCVVHFLESRGMLKDAPEVATDPNCYSAWKTRCCKVDIGMIDIDKHRLLMFLTQDLWSLHLYATHWIFSLSR</sequence>
<accession>A0A4Y7KHX5</accession>
<keyword evidence="2" id="KW-1185">Reference proteome</keyword>
<evidence type="ECO:0000313" key="2">
    <source>
        <dbReference type="Proteomes" id="UP000316621"/>
    </source>
</evidence>
<protein>
    <submittedName>
        <fullName evidence="1">Uncharacterized protein</fullName>
    </submittedName>
</protein>
<gene>
    <name evidence="1" type="ORF">C5167_034964</name>
</gene>
<dbReference type="Gramene" id="RZC71771">
    <property type="protein sequence ID" value="RZC71771"/>
    <property type="gene ID" value="C5167_034964"/>
</dbReference>
<evidence type="ECO:0000313" key="1">
    <source>
        <dbReference type="EMBL" id="RZC71771.1"/>
    </source>
</evidence>
<proteinExistence type="predicted"/>
<organism evidence="1 2">
    <name type="scientific">Papaver somniferum</name>
    <name type="common">Opium poppy</name>
    <dbReference type="NCBI Taxonomy" id="3469"/>
    <lineage>
        <taxon>Eukaryota</taxon>
        <taxon>Viridiplantae</taxon>
        <taxon>Streptophyta</taxon>
        <taxon>Embryophyta</taxon>
        <taxon>Tracheophyta</taxon>
        <taxon>Spermatophyta</taxon>
        <taxon>Magnoliopsida</taxon>
        <taxon>Ranunculales</taxon>
        <taxon>Papaveraceae</taxon>
        <taxon>Papaveroideae</taxon>
        <taxon>Papaver</taxon>
    </lineage>
</organism>
<dbReference type="AlphaFoldDB" id="A0A4Y7KHX5"/>